<gene>
    <name evidence="2" type="ORF">B296_00004910</name>
</gene>
<proteinExistence type="predicted"/>
<dbReference type="GO" id="GO:0003824">
    <property type="term" value="F:catalytic activity"/>
    <property type="evidence" value="ECO:0007669"/>
    <property type="project" value="InterPro"/>
</dbReference>
<dbReference type="EMBL" id="AMZH03004787">
    <property type="protein sequence ID" value="RRT68135.1"/>
    <property type="molecule type" value="Genomic_DNA"/>
</dbReference>
<name>A0A426ZVY1_ENSVE</name>
<protein>
    <recommendedName>
        <fullName evidence="1">PLD phosphodiesterase domain-containing protein</fullName>
    </recommendedName>
</protein>
<reference evidence="2 3" key="1">
    <citation type="journal article" date="2014" name="Agronomy (Basel)">
        <title>A Draft Genome Sequence for Ensete ventricosum, the Drought-Tolerant Tree Against Hunger.</title>
        <authorList>
            <person name="Harrison J."/>
            <person name="Moore K.A."/>
            <person name="Paszkiewicz K."/>
            <person name="Jones T."/>
            <person name="Grant M."/>
            <person name="Ambacheew D."/>
            <person name="Muzemil S."/>
            <person name="Studholme D.J."/>
        </authorList>
    </citation>
    <scope>NUCLEOTIDE SEQUENCE [LARGE SCALE GENOMIC DNA]</scope>
</reference>
<dbReference type="InterPro" id="IPR001736">
    <property type="entry name" value="PLipase_D/transphosphatidylase"/>
</dbReference>
<evidence type="ECO:0000313" key="2">
    <source>
        <dbReference type="EMBL" id="RRT68135.1"/>
    </source>
</evidence>
<evidence type="ECO:0000259" key="1">
    <source>
        <dbReference type="PROSITE" id="PS50035"/>
    </source>
</evidence>
<dbReference type="Proteomes" id="UP000287651">
    <property type="component" value="Unassembled WGS sequence"/>
</dbReference>
<dbReference type="PROSITE" id="PS50035">
    <property type="entry name" value="PLD"/>
    <property type="match status" value="1"/>
</dbReference>
<organism evidence="2 3">
    <name type="scientific">Ensete ventricosum</name>
    <name type="common">Abyssinian banana</name>
    <name type="synonym">Musa ensete</name>
    <dbReference type="NCBI Taxonomy" id="4639"/>
    <lineage>
        <taxon>Eukaryota</taxon>
        <taxon>Viridiplantae</taxon>
        <taxon>Streptophyta</taxon>
        <taxon>Embryophyta</taxon>
        <taxon>Tracheophyta</taxon>
        <taxon>Spermatophyta</taxon>
        <taxon>Magnoliopsida</taxon>
        <taxon>Liliopsida</taxon>
        <taxon>Zingiberales</taxon>
        <taxon>Musaceae</taxon>
        <taxon>Ensete</taxon>
    </lineage>
</organism>
<feature type="domain" description="PLD phosphodiesterase" evidence="1">
    <location>
        <begin position="32"/>
        <end position="60"/>
    </location>
</feature>
<dbReference type="PANTHER" id="PTHR33491">
    <property type="entry name" value="OSJNBA0016N04.9 PROTEIN"/>
    <property type="match status" value="1"/>
</dbReference>
<comment type="caution">
    <text evidence="2">The sequence shown here is derived from an EMBL/GenBank/DDBJ whole genome shotgun (WGS) entry which is preliminary data.</text>
</comment>
<dbReference type="AlphaFoldDB" id="A0A426ZVY1"/>
<sequence length="132" mass="15078">MLNHKSHQCYDSCNNSIEHDGWYLNLDNTPYRFSYVHNKFMVIGRDTLAYIGSYQKNNSYWSSCMSMCNEELGLVNSSCSGISCCQTSIPNGLTDYTMSFDSNFNNSGVFNFSRCSYAVLLEANRFNFSSSY</sequence>
<accession>A0A426ZVY1</accession>
<evidence type="ECO:0000313" key="3">
    <source>
        <dbReference type="Proteomes" id="UP000287651"/>
    </source>
</evidence>